<dbReference type="EMBL" id="AAQJ02000001">
    <property type="protein sequence ID" value="EDP46870.1"/>
    <property type="molecule type" value="Genomic_DNA"/>
</dbReference>
<dbReference type="Proteomes" id="UP000054075">
    <property type="component" value="Unassembled WGS sequence"/>
</dbReference>
<proteinExistence type="predicted"/>
<evidence type="ECO:0000313" key="1">
    <source>
        <dbReference type="EMBL" id="EDP46870.1"/>
    </source>
</evidence>
<sequence length="45" mass="5367">MNWGAKSINIDPPENLIYPLMNSMDIIINKWAIVCDKVNWLWDKY</sequence>
<reference evidence="1" key="1">
    <citation type="submission" date="2006-04" db="EMBL/GenBank/DDBJ databases">
        <authorList>
            <person name="Seshadri R."/>
            <person name="Federici B.A."/>
        </authorList>
    </citation>
    <scope>NUCLEOTIDE SEQUENCE [LARGE SCALE GENOMIC DNA]</scope>
</reference>
<gene>
    <name evidence="1" type="ORF">RICGR_0741</name>
</gene>
<protein>
    <submittedName>
        <fullName evidence="1">Uncharacterized protein</fullName>
    </submittedName>
</protein>
<dbReference type="AlphaFoldDB" id="A8PMI5"/>
<accession>A8PMI5</accession>
<evidence type="ECO:0000313" key="2">
    <source>
        <dbReference type="Proteomes" id="UP000054075"/>
    </source>
</evidence>
<name>A8PMI5_9COXI</name>
<comment type="caution">
    <text evidence="1">The sequence shown here is derived from an EMBL/GenBank/DDBJ whole genome shotgun (WGS) entry which is preliminary data.</text>
</comment>
<keyword evidence="2" id="KW-1185">Reference proteome</keyword>
<organism evidence="1 2">
    <name type="scientific">Rickettsiella grylli</name>
    <dbReference type="NCBI Taxonomy" id="59196"/>
    <lineage>
        <taxon>Bacteria</taxon>
        <taxon>Pseudomonadati</taxon>
        <taxon>Pseudomonadota</taxon>
        <taxon>Gammaproteobacteria</taxon>
        <taxon>Legionellales</taxon>
        <taxon>Coxiellaceae</taxon>
        <taxon>Rickettsiella</taxon>
    </lineage>
</organism>
<reference evidence="1" key="2">
    <citation type="submission" date="2007-10" db="EMBL/GenBank/DDBJ databases">
        <authorList>
            <person name="Myers G.S."/>
        </authorList>
    </citation>
    <scope>NUCLEOTIDE SEQUENCE [LARGE SCALE GENOMIC DNA]</scope>
</reference>